<sequence>MVVLMLYLDVFLDVRAFISQFVKRFLAKNNGESHNRTPAAHEWSTHLQFLLLTTERRDRAGRWSRPVSSKINSVKRPLTLSVRACMLLLSHTCISHFYRLTHQAGLTVDRYSEGRRPFRAM</sequence>
<dbReference type="AlphaFoldDB" id="A0AAV6QD52"/>
<gene>
    <name evidence="1" type="ORF">JOB18_031162</name>
</gene>
<name>A0AAV6QD52_SOLSE</name>
<proteinExistence type="predicted"/>
<keyword evidence="2" id="KW-1185">Reference proteome</keyword>
<evidence type="ECO:0008006" key="3">
    <source>
        <dbReference type="Google" id="ProtNLM"/>
    </source>
</evidence>
<comment type="caution">
    <text evidence="1">The sequence shown here is derived from an EMBL/GenBank/DDBJ whole genome shotgun (WGS) entry which is preliminary data.</text>
</comment>
<evidence type="ECO:0000313" key="2">
    <source>
        <dbReference type="Proteomes" id="UP000693946"/>
    </source>
</evidence>
<dbReference type="Proteomes" id="UP000693946">
    <property type="component" value="Linkage Group LG6"/>
</dbReference>
<organism evidence="1 2">
    <name type="scientific">Solea senegalensis</name>
    <name type="common">Senegalese sole</name>
    <dbReference type="NCBI Taxonomy" id="28829"/>
    <lineage>
        <taxon>Eukaryota</taxon>
        <taxon>Metazoa</taxon>
        <taxon>Chordata</taxon>
        <taxon>Craniata</taxon>
        <taxon>Vertebrata</taxon>
        <taxon>Euteleostomi</taxon>
        <taxon>Actinopterygii</taxon>
        <taxon>Neopterygii</taxon>
        <taxon>Teleostei</taxon>
        <taxon>Neoteleostei</taxon>
        <taxon>Acanthomorphata</taxon>
        <taxon>Carangaria</taxon>
        <taxon>Pleuronectiformes</taxon>
        <taxon>Pleuronectoidei</taxon>
        <taxon>Soleidae</taxon>
        <taxon>Solea</taxon>
    </lineage>
</organism>
<dbReference type="EMBL" id="JAGKHQ010000018">
    <property type="protein sequence ID" value="KAG7486412.1"/>
    <property type="molecule type" value="Genomic_DNA"/>
</dbReference>
<protein>
    <recommendedName>
        <fullName evidence="3">Secreted protein</fullName>
    </recommendedName>
</protein>
<reference evidence="1 2" key="1">
    <citation type="journal article" date="2021" name="Sci. Rep.">
        <title>Chromosome anchoring in Senegalese sole (Solea senegalensis) reveals sex-associated markers and genome rearrangements in flatfish.</title>
        <authorList>
            <person name="Guerrero-Cozar I."/>
            <person name="Gomez-Garrido J."/>
            <person name="Berbel C."/>
            <person name="Martinez-Blanch J.F."/>
            <person name="Alioto T."/>
            <person name="Claros M.G."/>
            <person name="Gagnaire P.A."/>
            <person name="Manchado M."/>
        </authorList>
    </citation>
    <scope>NUCLEOTIDE SEQUENCE [LARGE SCALE GENOMIC DNA]</scope>
    <source>
        <strain evidence="1">Sse05_10M</strain>
    </source>
</reference>
<evidence type="ECO:0000313" key="1">
    <source>
        <dbReference type="EMBL" id="KAG7486412.1"/>
    </source>
</evidence>
<accession>A0AAV6QD52</accession>